<proteinExistence type="predicted"/>
<dbReference type="AlphaFoldDB" id="A0A1I7HDG1"/>
<reference evidence="1 2" key="1">
    <citation type="submission" date="2016-10" db="EMBL/GenBank/DDBJ databases">
        <authorList>
            <person name="de Groot N.N."/>
        </authorList>
    </citation>
    <scope>NUCLEOTIDE SEQUENCE [LARGE SCALE GENOMIC DNA]</scope>
    <source>
        <strain evidence="1 2">R-24608</strain>
    </source>
</reference>
<sequence length="35" mass="3479">MTLLTALACGDGRGFATALALGSALRLRLGVQFGG</sequence>
<organism evidence="1 2">
    <name type="scientific">Paenacidovorax caeni</name>
    <dbReference type="NCBI Taxonomy" id="343013"/>
    <lineage>
        <taxon>Bacteria</taxon>
        <taxon>Pseudomonadati</taxon>
        <taxon>Pseudomonadota</taxon>
        <taxon>Betaproteobacteria</taxon>
        <taxon>Burkholderiales</taxon>
        <taxon>Comamonadaceae</taxon>
        <taxon>Paenacidovorax</taxon>
    </lineage>
</organism>
<dbReference type="Proteomes" id="UP000183656">
    <property type="component" value="Unassembled WGS sequence"/>
</dbReference>
<name>A0A1I7HDG1_9BURK</name>
<dbReference type="EMBL" id="FPBX01000010">
    <property type="protein sequence ID" value="SFU58763.1"/>
    <property type="molecule type" value="Genomic_DNA"/>
</dbReference>
<gene>
    <name evidence="1" type="ORF">SAMN04489707_101016</name>
</gene>
<evidence type="ECO:0000313" key="2">
    <source>
        <dbReference type="Proteomes" id="UP000183656"/>
    </source>
</evidence>
<accession>A0A1I7HDG1</accession>
<protein>
    <submittedName>
        <fullName evidence="1">Uncharacterized protein</fullName>
    </submittedName>
</protein>
<evidence type="ECO:0000313" key="1">
    <source>
        <dbReference type="EMBL" id="SFU58763.1"/>
    </source>
</evidence>
<keyword evidence="2" id="KW-1185">Reference proteome</keyword>
<dbReference type="STRING" id="343013.SAMN04489707_101016"/>